<organism evidence="4 5">
    <name type="scientific">Nocardioides szechwanensis</name>
    <dbReference type="NCBI Taxonomy" id="1005944"/>
    <lineage>
        <taxon>Bacteria</taxon>
        <taxon>Bacillati</taxon>
        <taxon>Actinomycetota</taxon>
        <taxon>Actinomycetes</taxon>
        <taxon>Propionibacteriales</taxon>
        <taxon>Nocardioidaceae</taxon>
        <taxon>Nocardioides</taxon>
    </lineage>
</organism>
<dbReference type="AlphaFoldDB" id="A0A1H0JU33"/>
<dbReference type="InterPro" id="IPR027267">
    <property type="entry name" value="AH/BAR_dom_sf"/>
</dbReference>
<keyword evidence="1" id="KW-0175">Coiled coil</keyword>
<accession>A0A1H0JU33</accession>
<feature type="chain" id="PRO_5011741988" evidence="2">
    <location>
        <begin position="34"/>
        <end position="428"/>
    </location>
</feature>
<evidence type="ECO:0000313" key="4">
    <source>
        <dbReference type="EMBL" id="SDO47060.1"/>
    </source>
</evidence>
<keyword evidence="4" id="KW-0378">Hydrolase</keyword>
<evidence type="ECO:0000256" key="1">
    <source>
        <dbReference type="SAM" id="Coils"/>
    </source>
</evidence>
<dbReference type="EMBL" id="FNIC01000009">
    <property type="protein sequence ID" value="SDO47060.1"/>
    <property type="molecule type" value="Genomic_DNA"/>
</dbReference>
<dbReference type="PANTHER" id="PTHR21666">
    <property type="entry name" value="PEPTIDASE-RELATED"/>
    <property type="match status" value="1"/>
</dbReference>
<dbReference type="GO" id="GO:0004222">
    <property type="term" value="F:metalloendopeptidase activity"/>
    <property type="evidence" value="ECO:0007669"/>
    <property type="project" value="TreeGrafter"/>
</dbReference>
<dbReference type="Gene3D" id="1.20.1270.60">
    <property type="entry name" value="Arfaptin homology (AH) domain/BAR domain"/>
    <property type="match status" value="1"/>
</dbReference>
<dbReference type="InterPro" id="IPR050570">
    <property type="entry name" value="Cell_wall_metabolism_enzyme"/>
</dbReference>
<dbReference type="Pfam" id="PF01551">
    <property type="entry name" value="Peptidase_M23"/>
    <property type="match status" value="1"/>
</dbReference>
<feature type="domain" description="M23ase beta-sheet core" evidence="3">
    <location>
        <begin position="326"/>
        <end position="424"/>
    </location>
</feature>
<feature type="coiled-coil region" evidence="1">
    <location>
        <begin position="37"/>
        <end position="120"/>
    </location>
</feature>
<reference evidence="4 5" key="1">
    <citation type="submission" date="2016-10" db="EMBL/GenBank/DDBJ databases">
        <authorList>
            <person name="de Groot N.N."/>
        </authorList>
    </citation>
    <scope>NUCLEOTIDE SEQUENCE [LARGE SCALE GENOMIC DNA]</scope>
    <source>
        <strain evidence="4 5">CGMCC 1.11147</strain>
    </source>
</reference>
<name>A0A1H0JU33_9ACTN</name>
<dbReference type="InterPro" id="IPR016047">
    <property type="entry name" value="M23ase_b-sheet_dom"/>
</dbReference>
<dbReference type="SUPFAM" id="SSF51261">
    <property type="entry name" value="Duplicated hybrid motif"/>
    <property type="match status" value="1"/>
</dbReference>
<evidence type="ECO:0000313" key="5">
    <source>
        <dbReference type="Proteomes" id="UP000199004"/>
    </source>
</evidence>
<dbReference type="STRING" id="1005944.SAMN05192576_4058"/>
<dbReference type="OrthoDB" id="1099523at2"/>
<dbReference type="RefSeq" id="WP_143016261.1">
    <property type="nucleotide sequence ID" value="NZ_FNIC01000009.1"/>
</dbReference>
<keyword evidence="5" id="KW-1185">Reference proteome</keyword>
<feature type="signal peptide" evidence="2">
    <location>
        <begin position="1"/>
        <end position="33"/>
    </location>
</feature>
<dbReference type="PANTHER" id="PTHR21666:SF270">
    <property type="entry name" value="MUREIN HYDROLASE ACTIVATOR ENVC"/>
    <property type="match status" value="1"/>
</dbReference>
<dbReference type="Proteomes" id="UP000199004">
    <property type="component" value="Unassembled WGS sequence"/>
</dbReference>
<feature type="coiled-coil region" evidence="1">
    <location>
        <begin position="186"/>
        <end position="224"/>
    </location>
</feature>
<sequence length="428" mass="46578">MRFFPSASRRRTAVASLALAAALGGSVVPLANATVDDDHLRDRQDNVEQQIERAHDELGETSKRVQRATAALESARSQLLAAKADLADVRTRLAAARARDREMQAKLLEAQAALAQARQDVLDGQAALAVQREEVVDTVNSIYAAGDPQLLAFASLLDADSPEDLVRRRGATDAIVASEDRAYSGLQEAEILLRVREIEVEDAKEEMETRRADAAENLAMVRDLLEEARVARANVITRLQTTREARQVALSARAHDKQVLRTLKKREERIKRAIIAAAARAAARAARNGRQGYQGSTGGIFAMPVNGYVTSPFGYRVHPIYGYYGLHDGTDFGVGCGQSLFAVAGGTVSNTYYSSVYGNRLYLNVGQYNGKNITVVYNHAAGYRVAEGERVARGEVVGYAGSTGWSTGCHLHFTLLVNGEPVDPMRYM</sequence>
<evidence type="ECO:0000259" key="3">
    <source>
        <dbReference type="Pfam" id="PF01551"/>
    </source>
</evidence>
<proteinExistence type="predicted"/>
<evidence type="ECO:0000256" key="2">
    <source>
        <dbReference type="SAM" id="SignalP"/>
    </source>
</evidence>
<gene>
    <name evidence="4" type="ORF">SAMN05192576_4058</name>
</gene>
<protein>
    <submittedName>
        <fullName evidence="4">Murein DD-endopeptidase MepM and murein hydrolase activator NlpD, contain LysM domain</fullName>
    </submittedName>
</protein>
<dbReference type="InterPro" id="IPR011055">
    <property type="entry name" value="Dup_hybrid_motif"/>
</dbReference>
<keyword evidence="2" id="KW-0732">Signal</keyword>
<dbReference type="Gene3D" id="2.70.70.10">
    <property type="entry name" value="Glucose Permease (Domain IIA)"/>
    <property type="match status" value="1"/>
</dbReference>
<dbReference type="CDD" id="cd12797">
    <property type="entry name" value="M23_peptidase"/>
    <property type="match status" value="1"/>
</dbReference>